<accession>A0A0S0BVY1</accession>
<keyword evidence="8 14" id="KW-1133">Transmembrane helix</keyword>
<feature type="transmembrane region" description="Helical" evidence="14">
    <location>
        <begin position="300"/>
        <end position="320"/>
    </location>
</feature>
<name>A0A0S0BVY1_9GAMA</name>
<gene>
    <name evidence="15" type="primary">BBRF3</name>
</gene>
<sequence>MKSSKNDTFVYNIWVKTLVVYFVMFVMSAVVPITAMFPDLGYPCYFNALVDYGALNLTQYNTAHHLTPMLYLEPPEMFVYITLVFIVDCAAFIYYACGEVALIKARRKVSGLTDLSAWVSAVGSPTVLFLAILKLWSIQVFIQVLSYKHVFLSAFVYFLHFLASVLHACACVTRFSPVWVVKAQDNSIPQDTFLWQVVFYLKPVVSNLYLGCLALETLVFSLSVFLALGNSFYFMVGDMVLGAVNLFLILPIFWYVLTEVWLASFLRHNFGFYCGMFIASIILILPLVRYEAVFVSAKLHTTVAINVAIIPILCSVALLVRICRIFKSMRQGTDYAPISETVELELEPTARPRTRSSSSRGGNSRRSSTSSNSSRSSSSRRQRTVSAQAHVPSVLPLMSDSEEEIFP</sequence>
<dbReference type="PRINTS" id="PR00333">
    <property type="entry name" value="HSVINTEGRLMP"/>
</dbReference>
<evidence type="ECO:0000256" key="6">
    <source>
        <dbReference type="ARBA" id="ARBA00022870"/>
    </source>
</evidence>
<comment type="function">
    <text evidence="1">Envelope glycoprotein important for virion assembly and egress. Plays a role in the correct incorporation of gH-gL into virion membrane. Directs the glycoprotein N (gN) to the host trans-Golgi network.</text>
</comment>
<dbReference type="HAMAP" id="MF_04035">
    <property type="entry name" value="HSV_GM"/>
    <property type="match status" value="1"/>
</dbReference>
<keyword evidence="5" id="KW-0946">Virion</keyword>
<evidence type="ECO:0000256" key="12">
    <source>
        <dbReference type="ARBA" id="ARBA00023180"/>
    </source>
</evidence>
<feature type="transmembrane region" description="Helical" evidence="14">
    <location>
        <begin position="208"/>
        <end position="233"/>
    </location>
</feature>
<keyword evidence="3 14" id="KW-0812">Transmembrane</keyword>
<dbReference type="EMBL" id="KP676001">
    <property type="protein sequence ID" value="ALF03239.1"/>
    <property type="molecule type" value="Genomic_DNA"/>
</dbReference>
<feature type="compositionally biased region" description="Low complexity" evidence="13">
    <location>
        <begin position="355"/>
        <end position="377"/>
    </location>
</feature>
<feature type="transmembrane region" description="Helical" evidence="14">
    <location>
        <begin position="12"/>
        <end position="37"/>
    </location>
</feature>
<feature type="transmembrane region" description="Helical" evidence="14">
    <location>
        <begin position="150"/>
        <end position="172"/>
    </location>
</feature>
<evidence type="ECO:0000256" key="1">
    <source>
        <dbReference type="ARBA" id="ARBA00003017"/>
    </source>
</evidence>
<keyword evidence="12" id="KW-0325">Glycoprotein</keyword>
<feature type="transmembrane region" description="Helical" evidence="14">
    <location>
        <begin position="115"/>
        <end position="138"/>
    </location>
</feature>
<dbReference type="GO" id="GO:0019031">
    <property type="term" value="C:viral envelope"/>
    <property type="evidence" value="ECO:0007669"/>
    <property type="project" value="UniProtKB-KW"/>
</dbReference>
<evidence type="ECO:0000256" key="2">
    <source>
        <dbReference type="ARBA" id="ARBA00022562"/>
    </source>
</evidence>
<evidence type="ECO:0000256" key="14">
    <source>
        <dbReference type="SAM" id="Phobius"/>
    </source>
</evidence>
<evidence type="ECO:0000313" key="16">
    <source>
        <dbReference type="Proteomes" id="UP000147540"/>
    </source>
</evidence>
<keyword evidence="2" id="KW-1048">Host nucleus</keyword>
<dbReference type="Proteomes" id="UP000147540">
    <property type="component" value="Segment"/>
</dbReference>
<organism evidence="15 16">
    <name type="scientific">macacine gammaherpesvirus 10</name>
    <dbReference type="NCBI Taxonomy" id="2560569"/>
    <lineage>
        <taxon>Viruses</taxon>
        <taxon>Duplodnaviria</taxon>
        <taxon>Heunggongvirae</taxon>
        <taxon>Peploviricota</taxon>
        <taxon>Herviviricetes</taxon>
        <taxon>Herpesvirales</taxon>
        <taxon>Orthoherpesviridae</taxon>
        <taxon>Gammaherpesvirinae</taxon>
        <taxon>Lymphocryptovirus</taxon>
        <taxon>Lymphocryptovirus macacinegamma10</taxon>
    </lineage>
</organism>
<evidence type="ECO:0000256" key="5">
    <source>
        <dbReference type="ARBA" id="ARBA00022844"/>
    </source>
</evidence>
<keyword evidence="6" id="KW-1043">Host membrane</keyword>
<evidence type="ECO:0000256" key="13">
    <source>
        <dbReference type="SAM" id="MobiDB-lite"/>
    </source>
</evidence>
<keyword evidence="7" id="KW-0261">Viral envelope protein</keyword>
<evidence type="ECO:0000256" key="7">
    <source>
        <dbReference type="ARBA" id="ARBA00022879"/>
    </source>
</evidence>
<keyword evidence="16" id="KW-1185">Reference proteome</keyword>
<keyword evidence="11" id="KW-1015">Disulfide bond</keyword>
<evidence type="ECO:0000313" key="15">
    <source>
        <dbReference type="EMBL" id="ALF03239.1"/>
    </source>
</evidence>
<protein>
    <submittedName>
        <fullName evidence="15">BBRF3</fullName>
    </submittedName>
</protein>
<dbReference type="Pfam" id="PF01528">
    <property type="entry name" value="Herpes_glycop"/>
    <property type="match status" value="1"/>
</dbReference>
<keyword evidence="10 14" id="KW-0472">Membrane</keyword>
<evidence type="ECO:0000256" key="3">
    <source>
        <dbReference type="ARBA" id="ARBA00022692"/>
    </source>
</evidence>
<feature type="transmembrane region" description="Helical" evidence="14">
    <location>
        <begin position="270"/>
        <end position="288"/>
    </location>
</feature>
<dbReference type="GeneID" id="65099673"/>
<evidence type="ECO:0000256" key="8">
    <source>
        <dbReference type="ARBA" id="ARBA00022989"/>
    </source>
</evidence>
<keyword evidence="9" id="KW-1039">Host endosome</keyword>
<feature type="transmembrane region" description="Helical" evidence="14">
    <location>
        <begin position="239"/>
        <end position="258"/>
    </location>
</feature>
<reference evidence="15 16" key="1">
    <citation type="journal article" date="2015" name="Virology">
        <title>The genomic sequence of lymphocryptovirus from cynomolgus macaque.</title>
        <authorList>
            <person name="Kamperschroer C."/>
            <person name="Gosink M.M."/>
            <person name="Kumpf S.W."/>
            <person name="O'Donnell L.M."/>
            <person name="Tartaro K.R."/>
        </authorList>
    </citation>
    <scope>NUCLEOTIDE SEQUENCE [LARGE SCALE GENOMIC DNA]</scope>
    <source>
        <strain evidence="15">Pfe-lcl-E3</strain>
    </source>
</reference>
<proteinExistence type="inferred from homology"/>
<feature type="region of interest" description="Disordered" evidence="13">
    <location>
        <begin position="347"/>
        <end position="407"/>
    </location>
</feature>
<evidence type="ECO:0000256" key="9">
    <source>
        <dbReference type="ARBA" id="ARBA00023046"/>
    </source>
</evidence>
<dbReference type="KEGG" id="vg:65099673"/>
<feature type="transmembrane region" description="Helical" evidence="14">
    <location>
        <begin position="77"/>
        <end position="103"/>
    </location>
</feature>
<evidence type="ECO:0000256" key="10">
    <source>
        <dbReference type="ARBA" id="ARBA00023136"/>
    </source>
</evidence>
<evidence type="ECO:0000256" key="11">
    <source>
        <dbReference type="ARBA" id="ARBA00023157"/>
    </source>
</evidence>
<evidence type="ECO:0000256" key="4">
    <source>
        <dbReference type="ARBA" id="ARBA00022812"/>
    </source>
</evidence>
<dbReference type="InterPro" id="IPR000785">
    <property type="entry name" value="Herpes_glycop_M"/>
</dbReference>
<keyword evidence="4" id="KW-1040">Host Golgi apparatus</keyword>
<dbReference type="RefSeq" id="YP_010084676.1">
    <property type="nucleotide sequence ID" value="NC_055142.1"/>
</dbReference>